<keyword evidence="2" id="KW-1185">Reference proteome</keyword>
<organism evidence="1 2">
    <name type="scientific">[Clostridium] asparagiforme DSM 15981</name>
    <dbReference type="NCBI Taxonomy" id="518636"/>
    <lineage>
        <taxon>Bacteria</taxon>
        <taxon>Bacillati</taxon>
        <taxon>Bacillota</taxon>
        <taxon>Clostridia</taxon>
        <taxon>Lachnospirales</taxon>
        <taxon>Lachnospiraceae</taxon>
        <taxon>Enterocloster</taxon>
    </lineage>
</organism>
<dbReference type="HOGENOM" id="CLU_147885_0_0_9"/>
<gene>
    <name evidence="1" type="ORF">CLOSTASPAR_06312</name>
</gene>
<protein>
    <recommendedName>
        <fullName evidence="3">Siphovirus Gp157</fullName>
    </recommendedName>
</protein>
<proteinExistence type="predicted"/>
<evidence type="ECO:0008006" key="3">
    <source>
        <dbReference type="Google" id="ProtNLM"/>
    </source>
</evidence>
<dbReference type="EMBL" id="ACCJ01000536">
    <property type="protein sequence ID" value="EEG51639.1"/>
    <property type="molecule type" value="Genomic_DNA"/>
</dbReference>
<accession>C0DAK9</accession>
<name>C0DAK9_9FIRM</name>
<reference evidence="1 2" key="2">
    <citation type="submission" date="2009-02" db="EMBL/GenBank/DDBJ databases">
        <title>Draft genome sequence of Clostridium asparagiforme (DSM 15981).</title>
        <authorList>
            <person name="Sudarsanam P."/>
            <person name="Ley R."/>
            <person name="Guruge J."/>
            <person name="Turnbaugh P.J."/>
            <person name="Mahowald M."/>
            <person name="Liep D."/>
            <person name="Gordon J."/>
        </authorList>
    </citation>
    <scope>NUCLEOTIDE SEQUENCE [LARGE SCALE GENOMIC DNA]</scope>
    <source>
        <strain evidence="1 2">DSM 15981</strain>
    </source>
</reference>
<comment type="caution">
    <text evidence="1">The sequence shown here is derived from an EMBL/GenBank/DDBJ whole genome shotgun (WGS) entry which is preliminary data.</text>
</comment>
<reference evidence="1 2" key="1">
    <citation type="submission" date="2009-01" db="EMBL/GenBank/DDBJ databases">
        <authorList>
            <person name="Fulton L."/>
            <person name="Clifton S."/>
            <person name="Fulton B."/>
            <person name="Xu J."/>
            <person name="Minx P."/>
            <person name="Pepin K.H."/>
            <person name="Johnson M."/>
            <person name="Bhonagiri V."/>
            <person name="Nash W.E."/>
            <person name="Mardis E.R."/>
            <person name="Wilson R.K."/>
        </authorList>
    </citation>
    <scope>NUCLEOTIDE SEQUENCE [LARGE SCALE GENOMIC DNA]</scope>
    <source>
        <strain evidence="1 2">DSM 15981</strain>
    </source>
</reference>
<dbReference type="Proteomes" id="UP000004756">
    <property type="component" value="Unassembled WGS sequence"/>
</dbReference>
<dbReference type="AlphaFoldDB" id="C0DAK9"/>
<evidence type="ECO:0000313" key="1">
    <source>
        <dbReference type="EMBL" id="EEG51639.1"/>
    </source>
</evidence>
<evidence type="ECO:0000313" key="2">
    <source>
        <dbReference type="Proteomes" id="UP000004756"/>
    </source>
</evidence>
<sequence>MGGEKPDCGKEICCYECEQREGCVNACNYYEDEPERASECEDRFNDENALVTMKQEAAGVIKAIANLTLQKKAIEEQEKAMRVQLMAAMEKYGVKSFENEDVKFTYVAATTRTTVDSTKLKKDLPDVAAKYSKTSNVSASVKITVKE</sequence>